<feature type="compositionally biased region" description="Basic and acidic residues" evidence="1">
    <location>
        <begin position="42"/>
        <end position="75"/>
    </location>
</feature>
<evidence type="ECO:0000313" key="3">
    <source>
        <dbReference type="Proteomes" id="UP000669179"/>
    </source>
</evidence>
<proteinExistence type="predicted"/>
<gene>
    <name evidence="2" type="ORF">J4573_28455</name>
</gene>
<dbReference type="RefSeq" id="WP_208258966.1">
    <property type="nucleotide sequence ID" value="NZ_JAGEOJ010000012.1"/>
</dbReference>
<keyword evidence="3" id="KW-1185">Reference proteome</keyword>
<reference evidence="2" key="1">
    <citation type="submission" date="2021-03" db="EMBL/GenBank/DDBJ databases">
        <authorList>
            <person name="Kanchanasin P."/>
            <person name="Saeng-In P."/>
            <person name="Phongsopitanun W."/>
            <person name="Yuki M."/>
            <person name="Kudo T."/>
            <person name="Ohkuma M."/>
            <person name="Tanasupawat S."/>
        </authorList>
    </citation>
    <scope>NUCLEOTIDE SEQUENCE</scope>
    <source>
        <strain evidence="2">GKU 128</strain>
    </source>
</reference>
<dbReference type="Proteomes" id="UP000669179">
    <property type="component" value="Unassembled WGS sequence"/>
</dbReference>
<name>A0A939PED8_9ACTN</name>
<sequence>MKWLKRLRAAESASRQASRRQAASRRAASRAPEGPRAPGGSRDSDRDRDFGRDRDRDSGRDRDRDSGRDRDRDSGRGPSGAARATGGQELVAGWPDVSLDIHDPLVTLFRLEAEDQGYTATLVDDDQLEVGRPGEEGRFTVWLTNLRQLAVQEPEDQWPALVADFVGTLVSTAEMNESDALDVTDFMLVRTLLRSRVYAEDYQTGTDEVVSRPVAPGLIEVLVIDRISSLMIVPAETAREWPATWGELFEVAHNNVRGDGPLEVVHDDVDGVPTAQLYGETAYVTAHALWTDDYPVTGLHGALVVIPAQGQVYTARLDGDPLPDVMNAMVRIGWVGFSEGPRSITPNVFWWHHGRLEVAATVEPDKDGDGWALAVVITPAFKEFLNSF</sequence>
<dbReference type="EMBL" id="JAGEOJ010000012">
    <property type="protein sequence ID" value="MBO2451061.1"/>
    <property type="molecule type" value="Genomic_DNA"/>
</dbReference>
<protein>
    <submittedName>
        <fullName evidence="2">Uncharacterized protein</fullName>
    </submittedName>
</protein>
<evidence type="ECO:0000313" key="2">
    <source>
        <dbReference type="EMBL" id="MBO2451061.1"/>
    </source>
</evidence>
<dbReference type="AlphaFoldDB" id="A0A939PED8"/>
<comment type="caution">
    <text evidence="2">The sequence shown here is derived from an EMBL/GenBank/DDBJ whole genome shotgun (WGS) entry which is preliminary data.</text>
</comment>
<evidence type="ECO:0000256" key="1">
    <source>
        <dbReference type="SAM" id="MobiDB-lite"/>
    </source>
</evidence>
<accession>A0A939PED8</accession>
<feature type="compositionally biased region" description="Low complexity" evidence="1">
    <location>
        <begin position="10"/>
        <end position="41"/>
    </location>
</feature>
<organism evidence="2 3">
    <name type="scientific">Actinomadura barringtoniae</name>
    <dbReference type="NCBI Taxonomy" id="1427535"/>
    <lineage>
        <taxon>Bacteria</taxon>
        <taxon>Bacillati</taxon>
        <taxon>Actinomycetota</taxon>
        <taxon>Actinomycetes</taxon>
        <taxon>Streptosporangiales</taxon>
        <taxon>Thermomonosporaceae</taxon>
        <taxon>Actinomadura</taxon>
    </lineage>
</organism>
<feature type="region of interest" description="Disordered" evidence="1">
    <location>
        <begin position="1"/>
        <end position="89"/>
    </location>
</feature>